<reference evidence="2" key="1">
    <citation type="submission" date="2021-01" db="EMBL/GenBank/DDBJ databases">
        <authorList>
            <person name="Corre E."/>
            <person name="Pelletier E."/>
            <person name="Niang G."/>
            <person name="Scheremetjew M."/>
            <person name="Finn R."/>
            <person name="Kale V."/>
            <person name="Holt S."/>
            <person name="Cochrane G."/>
            <person name="Meng A."/>
            <person name="Brown T."/>
            <person name="Cohen L."/>
        </authorList>
    </citation>
    <scope>NUCLEOTIDE SEQUENCE</scope>
    <source>
        <strain evidence="2">GSBS06</strain>
    </source>
</reference>
<dbReference type="EMBL" id="HBIN01009213">
    <property type="protein sequence ID" value="CAE0436589.1"/>
    <property type="molecule type" value="Transcribed_RNA"/>
</dbReference>
<dbReference type="PANTHER" id="PTHR28026:SF9">
    <property type="entry name" value="2-HYDROXY-PALMITIC ACID DIOXYGENASE MPO1"/>
    <property type="match status" value="1"/>
</dbReference>
<accession>A0A7S3PFP4</accession>
<dbReference type="GO" id="GO:0046521">
    <property type="term" value="P:sphingoid catabolic process"/>
    <property type="evidence" value="ECO:0007669"/>
    <property type="project" value="TreeGrafter"/>
</dbReference>
<evidence type="ECO:0000256" key="1">
    <source>
        <dbReference type="SAM" id="Phobius"/>
    </source>
</evidence>
<sequence>MDRTMEIRQQYNQQTGVSMSRGKNGHLDNRDTLIHSRDAVSTGAGAMIGFSLFGSSTADYFAGGAVLTLVILWLSTPKVFDIETQFSYFEAFHQNKYNRFVRLLTVWPHYLTVIVMILGYSHHWAFLLSTIYSIYFVMADTSLVGITAAIGASAVYPLAKVLIDQIPNAWEYALCINALCWTCQLCGDFICERKLRPVSFSTLFLENYVHTMLMAPLFFVIELSMALGFRKNMRFLTGKTHR</sequence>
<organism evidence="2">
    <name type="scientific">Aplanochytrium stocchinoi</name>
    <dbReference type="NCBI Taxonomy" id="215587"/>
    <lineage>
        <taxon>Eukaryota</taxon>
        <taxon>Sar</taxon>
        <taxon>Stramenopiles</taxon>
        <taxon>Bigyra</taxon>
        <taxon>Labyrinthulomycetes</taxon>
        <taxon>Thraustochytrida</taxon>
        <taxon>Thraustochytriidae</taxon>
        <taxon>Aplanochytrium</taxon>
    </lineage>
</organism>
<dbReference type="GO" id="GO:0016020">
    <property type="term" value="C:membrane"/>
    <property type="evidence" value="ECO:0007669"/>
    <property type="project" value="GOC"/>
</dbReference>
<keyword evidence="1" id="KW-1133">Transmembrane helix</keyword>
<protein>
    <submittedName>
        <fullName evidence="2">Uncharacterized protein</fullName>
    </submittedName>
</protein>
<dbReference type="InterPro" id="IPR009305">
    <property type="entry name" value="Mpo1-like"/>
</dbReference>
<dbReference type="GO" id="GO:0005783">
    <property type="term" value="C:endoplasmic reticulum"/>
    <property type="evidence" value="ECO:0007669"/>
    <property type="project" value="TreeGrafter"/>
</dbReference>
<feature type="transmembrane region" description="Helical" evidence="1">
    <location>
        <begin position="60"/>
        <end position="80"/>
    </location>
</feature>
<feature type="transmembrane region" description="Helical" evidence="1">
    <location>
        <begin position="100"/>
        <end position="120"/>
    </location>
</feature>
<dbReference type="PANTHER" id="PTHR28026">
    <property type="entry name" value="DUF962 DOMAIN PROTEIN (AFU_ORTHOLOGUE AFUA_8G05310)"/>
    <property type="match status" value="1"/>
</dbReference>
<dbReference type="AlphaFoldDB" id="A0A7S3PFP4"/>
<keyword evidence="1" id="KW-0812">Transmembrane</keyword>
<proteinExistence type="predicted"/>
<evidence type="ECO:0000313" key="2">
    <source>
        <dbReference type="EMBL" id="CAE0436589.1"/>
    </source>
</evidence>
<name>A0A7S3PFP4_9STRA</name>
<dbReference type="Pfam" id="PF06127">
    <property type="entry name" value="Mpo1-like"/>
    <property type="match status" value="1"/>
</dbReference>
<feature type="transmembrane region" description="Helical" evidence="1">
    <location>
        <begin position="132"/>
        <end position="158"/>
    </location>
</feature>
<keyword evidence="1" id="KW-0472">Membrane</keyword>
<feature type="transmembrane region" description="Helical" evidence="1">
    <location>
        <begin position="210"/>
        <end position="229"/>
    </location>
</feature>
<gene>
    <name evidence="2" type="ORF">ASTO00021_LOCUS6849</name>
</gene>